<feature type="binding site" evidence="7">
    <location>
        <position position="145"/>
    </location>
    <ligand>
        <name>a 1,2-diacyl-sn-glycero-3-phospho-(1'-sn-glycerol)</name>
        <dbReference type="ChEBI" id="CHEBI:64716"/>
    </ligand>
</feature>
<feature type="transmembrane region" description="Helical" evidence="7">
    <location>
        <begin position="218"/>
        <end position="236"/>
    </location>
</feature>
<feature type="transmembrane region" description="Helical" evidence="7">
    <location>
        <begin position="55"/>
        <end position="77"/>
    </location>
</feature>
<proteinExistence type="inferred from homology"/>
<evidence type="ECO:0000313" key="9">
    <source>
        <dbReference type="EMBL" id="GAA1691751.1"/>
    </source>
</evidence>
<comment type="similarity">
    <text evidence="1 7">Belongs to the Lgt family.</text>
</comment>
<evidence type="ECO:0000256" key="5">
    <source>
        <dbReference type="ARBA" id="ARBA00022989"/>
    </source>
</evidence>
<sequence length="352" mass="37566">MTSASLASLPSPTQNVWFLFGWIPLRAYAFAIIVGIVVAVLLTDRRLRARGGPPGAVTDIALWAVPFGIVGGRIYHVITTPEPYFGASGHLIDALKIWNGGLGIWGAVALGAVGAWIGCRRLGIPLGVLADAAAPGLVFAQAIGRLGNWFNNELYGAQTNLPWGLVIHQMDPATGHAVATLPGTYHPTFLYELLWNIGVGLLVIWVDKRFRLGHGRAFAVYGMGYTVGRFWIEALRIDDAHHFLGLRLNDWTSIVVFLAALAYFLWQRGPREKLRIVDNRKVELVAEGAAAESDSEGSVGAASEDSTSASDASAGSVETAGETKVDVTKTDAEPPSGDSPADTPEPESADRA</sequence>
<dbReference type="EC" id="2.5.1.145" evidence="7"/>
<keyword evidence="3 7" id="KW-0808">Transferase</keyword>
<feature type="compositionally biased region" description="Basic and acidic residues" evidence="8">
    <location>
        <begin position="321"/>
        <end position="332"/>
    </location>
</feature>
<dbReference type="EMBL" id="BAAANY010000019">
    <property type="protein sequence ID" value="GAA1691751.1"/>
    <property type="molecule type" value="Genomic_DNA"/>
</dbReference>
<dbReference type="GO" id="GO:0016740">
    <property type="term" value="F:transferase activity"/>
    <property type="evidence" value="ECO:0007669"/>
    <property type="project" value="UniProtKB-KW"/>
</dbReference>
<keyword evidence="2 7" id="KW-1003">Cell membrane</keyword>
<feature type="transmembrane region" description="Helical" evidence="7">
    <location>
        <begin position="189"/>
        <end position="206"/>
    </location>
</feature>
<feature type="transmembrane region" description="Helical" evidence="7">
    <location>
        <begin position="20"/>
        <end position="43"/>
    </location>
</feature>
<name>A0ABN2HR52_9ACTN</name>
<dbReference type="PANTHER" id="PTHR30589:SF0">
    <property type="entry name" value="PHOSPHATIDYLGLYCEROL--PROLIPOPROTEIN DIACYLGLYCERYL TRANSFERASE"/>
    <property type="match status" value="1"/>
</dbReference>
<comment type="function">
    <text evidence="7">Catalyzes the transfer of the diacylglyceryl group from phosphatidylglycerol to the sulfhydryl group of the N-terminal cysteine of a prolipoprotein, the first step in the formation of mature lipoproteins.</text>
</comment>
<evidence type="ECO:0000256" key="7">
    <source>
        <dbReference type="HAMAP-Rule" id="MF_01147"/>
    </source>
</evidence>
<evidence type="ECO:0000256" key="4">
    <source>
        <dbReference type="ARBA" id="ARBA00022692"/>
    </source>
</evidence>
<feature type="transmembrane region" description="Helical" evidence="7">
    <location>
        <begin position="124"/>
        <end position="144"/>
    </location>
</feature>
<protein>
    <recommendedName>
        <fullName evidence="7">Phosphatidylglycerol--prolipoprotein diacylglyceryl transferase</fullName>
        <ecNumber evidence="7">2.5.1.145</ecNumber>
    </recommendedName>
</protein>
<evidence type="ECO:0000256" key="8">
    <source>
        <dbReference type="SAM" id="MobiDB-lite"/>
    </source>
</evidence>
<organism evidence="9 10">
    <name type="scientific">Fodinicola feengrottensis</name>
    <dbReference type="NCBI Taxonomy" id="435914"/>
    <lineage>
        <taxon>Bacteria</taxon>
        <taxon>Bacillati</taxon>
        <taxon>Actinomycetota</taxon>
        <taxon>Actinomycetes</taxon>
        <taxon>Mycobacteriales</taxon>
        <taxon>Fodinicola</taxon>
    </lineage>
</organism>
<gene>
    <name evidence="7 9" type="primary">lgt</name>
    <name evidence="9" type="ORF">GCM10009765_46430</name>
</gene>
<feature type="transmembrane region" description="Helical" evidence="7">
    <location>
        <begin position="248"/>
        <end position="266"/>
    </location>
</feature>
<feature type="compositionally biased region" description="Low complexity" evidence="8">
    <location>
        <begin position="292"/>
        <end position="316"/>
    </location>
</feature>
<keyword evidence="6 7" id="KW-0472">Membrane</keyword>
<comment type="subcellular location">
    <subcellularLocation>
        <location evidence="7">Cell membrane</location>
        <topology evidence="7">Multi-pass membrane protein</topology>
    </subcellularLocation>
</comment>
<dbReference type="Proteomes" id="UP001500618">
    <property type="component" value="Unassembled WGS sequence"/>
</dbReference>
<evidence type="ECO:0000256" key="1">
    <source>
        <dbReference type="ARBA" id="ARBA00007150"/>
    </source>
</evidence>
<dbReference type="RefSeq" id="WP_163571567.1">
    <property type="nucleotide sequence ID" value="NZ_BAAANY010000019.1"/>
</dbReference>
<reference evidence="9 10" key="1">
    <citation type="journal article" date="2019" name="Int. J. Syst. Evol. Microbiol.">
        <title>The Global Catalogue of Microorganisms (GCM) 10K type strain sequencing project: providing services to taxonomists for standard genome sequencing and annotation.</title>
        <authorList>
            <consortium name="The Broad Institute Genomics Platform"/>
            <consortium name="The Broad Institute Genome Sequencing Center for Infectious Disease"/>
            <person name="Wu L."/>
            <person name="Ma J."/>
        </authorList>
    </citation>
    <scope>NUCLEOTIDE SEQUENCE [LARGE SCALE GENOMIC DNA]</scope>
    <source>
        <strain evidence="9 10">JCM 14718</strain>
    </source>
</reference>
<evidence type="ECO:0000256" key="2">
    <source>
        <dbReference type="ARBA" id="ARBA00022475"/>
    </source>
</evidence>
<dbReference type="PANTHER" id="PTHR30589">
    <property type="entry name" value="PROLIPOPROTEIN DIACYLGLYCERYL TRANSFERASE"/>
    <property type="match status" value="1"/>
</dbReference>
<dbReference type="InterPro" id="IPR001640">
    <property type="entry name" value="Lgt"/>
</dbReference>
<evidence type="ECO:0000256" key="3">
    <source>
        <dbReference type="ARBA" id="ARBA00022679"/>
    </source>
</evidence>
<dbReference type="PROSITE" id="PS01311">
    <property type="entry name" value="LGT"/>
    <property type="match status" value="1"/>
</dbReference>
<keyword evidence="10" id="KW-1185">Reference proteome</keyword>
<feature type="transmembrane region" description="Helical" evidence="7">
    <location>
        <begin position="97"/>
        <end position="117"/>
    </location>
</feature>
<comment type="catalytic activity">
    <reaction evidence="7">
        <text>L-cysteinyl-[prolipoprotein] + a 1,2-diacyl-sn-glycero-3-phospho-(1'-sn-glycerol) = an S-1,2-diacyl-sn-glyceryl-L-cysteinyl-[prolipoprotein] + sn-glycerol 1-phosphate + H(+)</text>
        <dbReference type="Rhea" id="RHEA:56712"/>
        <dbReference type="Rhea" id="RHEA-COMP:14679"/>
        <dbReference type="Rhea" id="RHEA-COMP:14680"/>
        <dbReference type="ChEBI" id="CHEBI:15378"/>
        <dbReference type="ChEBI" id="CHEBI:29950"/>
        <dbReference type="ChEBI" id="CHEBI:57685"/>
        <dbReference type="ChEBI" id="CHEBI:64716"/>
        <dbReference type="ChEBI" id="CHEBI:140658"/>
        <dbReference type="EC" id="2.5.1.145"/>
    </reaction>
</comment>
<keyword evidence="4 7" id="KW-0812">Transmembrane</keyword>
<keyword evidence="5 7" id="KW-1133">Transmembrane helix</keyword>
<comment type="caution">
    <text evidence="9">The sequence shown here is derived from an EMBL/GenBank/DDBJ whole genome shotgun (WGS) entry which is preliminary data.</text>
</comment>
<dbReference type="HAMAP" id="MF_01147">
    <property type="entry name" value="Lgt"/>
    <property type="match status" value="1"/>
</dbReference>
<evidence type="ECO:0000313" key="10">
    <source>
        <dbReference type="Proteomes" id="UP001500618"/>
    </source>
</evidence>
<feature type="region of interest" description="Disordered" evidence="8">
    <location>
        <begin position="292"/>
        <end position="352"/>
    </location>
</feature>
<dbReference type="Pfam" id="PF01790">
    <property type="entry name" value="LGT"/>
    <property type="match status" value="1"/>
</dbReference>
<evidence type="ECO:0000256" key="6">
    <source>
        <dbReference type="ARBA" id="ARBA00023136"/>
    </source>
</evidence>
<dbReference type="NCBIfam" id="TIGR00544">
    <property type="entry name" value="lgt"/>
    <property type="match status" value="1"/>
</dbReference>
<accession>A0ABN2HR52</accession>
<comment type="pathway">
    <text evidence="7">Protein modification; lipoprotein biosynthesis (diacylglyceryl transfer).</text>
</comment>